<evidence type="ECO:0000256" key="3">
    <source>
        <dbReference type="PIRSR" id="PIRSR606225-1"/>
    </source>
</evidence>
<feature type="compositionally biased region" description="Basic and acidic residues" evidence="5">
    <location>
        <begin position="12"/>
        <end position="22"/>
    </location>
</feature>
<comment type="catalytic activity">
    <reaction evidence="1 4">
        <text>a uridine in RNA = a pseudouridine in RNA</text>
        <dbReference type="Rhea" id="RHEA:48348"/>
        <dbReference type="Rhea" id="RHEA-COMP:12068"/>
        <dbReference type="Rhea" id="RHEA-COMP:12069"/>
        <dbReference type="ChEBI" id="CHEBI:65314"/>
        <dbReference type="ChEBI" id="CHEBI:65315"/>
    </reaction>
</comment>
<evidence type="ECO:0000256" key="2">
    <source>
        <dbReference type="ARBA" id="ARBA00010876"/>
    </source>
</evidence>
<protein>
    <recommendedName>
        <fullName evidence="4">Pseudouridine synthase</fullName>
        <ecNumber evidence="4">5.4.99.-</ecNumber>
    </recommendedName>
</protein>
<feature type="active site" evidence="3">
    <location>
        <position position="164"/>
    </location>
</feature>
<accession>A0A9D0ZUA0</accession>
<dbReference type="GO" id="GO:0000455">
    <property type="term" value="P:enzyme-directed rRNA pseudouridine synthesis"/>
    <property type="evidence" value="ECO:0007669"/>
    <property type="project" value="TreeGrafter"/>
</dbReference>
<gene>
    <name evidence="7" type="ORF">IAB26_03185</name>
</gene>
<evidence type="ECO:0000256" key="4">
    <source>
        <dbReference type="RuleBase" id="RU362028"/>
    </source>
</evidence>
<sequence>MWKSKPSNLGGQKKERGAKDAGKRMEQDVTYLTFQVTEQDLKVEQVLKKEFHLTSAQISRLKFQTPGILVNGQKARVTEGVEPGDWIAVGIPGAGGGKSARLLPWEAPLQILYEDGALLAVGKPAGILVHPSGVHYQDTLSNQVAAHYQREGISCPVRPVGRLDKDTSGIVLFAKNQVAAARLSKGEGKLKKEYLCLAKGIFQEKSGWIRTPIRRCGTKELRMEIHREGKEALTRYQVEEERKGVSLVQVEILTGRTHQIRLHLASIGHPLLGDGLYGDGEEEGFSRSALHAGKVSFLHPIRGERMELSMELPKDFRNFLNHWK</sequence>
<comment type="similarity">
    <text evidence="2 4">Belongs to the pseudouridine synthase RluA family.</text>
</comment>
<evidence type="ECO:0000256" key="5">
    <source>
        <dbReference type="SAM" id="MobiDB-lite"/>
    </source>
</evidence>
<dbReference type="Gene3D" id="3.30.2350.10">
    <property type="entry name" value="Pseudouridine synthase"/>
    <property type="match status" value="1"/>
</dbReference>
<dbReference type="InterPro" id="IPR050188">
    <property type="entry name" value="RluA_PseudoU_synthase"/>
</dbReference>
<dbReference type="Proteomes" id="UP000886886">
    <property type="component" value="Unassembled WGS sequence"/>
</dbReference>
<feature type="region of interest" description="Disordered" evidence="5">
    <location>
        <begin position="1"/>
        <end position="22"/>
    </location>
</feature>
<reference evidence="7" key="2">
    <citation type="journal article" date="2021" name="PeerJ">
        <title>Extensive microbial diversity within the chicken gut microbiome revealed by metagenomics and culture.</title>
        <authorList>
            <person name="Gilroy R."/>
            <person name="Ravi A."/>
            <person name="Getino M."/>
            <person name="Pursley I."/>
            <person name="Horton D.L."/>
            <person name="Alikhan N.F."/>
            <person name="Baker D."/>
            <person name="Gharbi K."/>
            <person name="Hall N."/>
            <person name="Watson M."/>
            <person name="Adriaenssens E.M."/>
            <person name="Foster-Nyarko E."/>
            <person name="Jarju S."/>
            <person name="Secka A."/>
            <person name="Antonio M."/>
            <person name="Oren A."/>
            <person name="Chaudhuri R.R."/>
            <person name="La Ragione R."/>
            <person name="Hildebrand F."/>
            <person name="Pallen M.J."/>
        </authorList>
    </citation>
    <scope>NUCLEOTIDE SEQUENCE</scope>
    <source>
        <strain evidence="7">ChiSjej3B21-11622</strain>
    </source>
</reference>
<dbReference type="SUPFAM" id="SSF55120">
    <property type="entry name" value="Pseudouridine synthase"/>
    <property type="match status" value="1"/>
</dbReference>
<dbReference type="GO" id="GO:0009982">
    <property type="term" value="F:pseudouridine synthase activity"/>
    <property type="evidence" value="ECO:0007669"/>
    <property type="project" value="InterPro"/>
</dbReference>
<dbReference type="InterPro" id="IPR006225">
    <property type="entry name" value="PsdUridine_synth_RluC/D"/>
</dbReference>
<evidence type="ECO:0000313" key="7">
    <source>
        <dbReference type="EMBL" id="HIQ95545.1"/>
    </source>
</evidence>
<dbReference type="NCBIfam" id="TIGR00005">
    <property type="entry name" value="rluA_subfam"/>
    <property type="match status" value="1"/>
</dbReference>
<keyword evidence="4" id="KW-0413">Isomerase</keyword>
<name>A0A9D0ZUA0_9FIRM</name>
<evidence type="ECO:0000259" key="6">
    <source>
        <dbReference type="Pfam" id="PF00849"/>
    </source>
</evidence>
<dbReference type="InterPro" id="IPR020103">
    <property type="entry name" value="PsdUridine_synth_cat_dom_sf"/>
</dbReference>
<feature type="domain" description="Pseudouridine synthase RsuA/RluA-like" evidence="6">
    <location>
        <begin position="118"/>
        <end position="266"/>
    </location>
</feature>
<dbReference type="PANTHER" id="PTHR21600">
    <property type="entry name" value="MITOCHONDRIAL RNA PSEUDOURIDINE SYNTHASE"/>
    <property type="match status" value="1"/>
</dbReference>
<dbReference type="EMBL" id="DVFT01000043">
    <property type="protein sequence ID" value="HIQ95545.1"/>
    <property type="molecule type" value="Genomic_DNA"/>
</dbReference>
<evidence type="ECO:0000313" key="8">
    <source>
        <dbReference type="Proteomes" id="UP000886886"/>
    </source>
</evidence>
<dbReference type="Pfam" id="PF00849">
    <property type="entry name" value="PseudoU_synth_2"/>
    <property type="match status" value="1"/>
</dbReference>
<comment type="caution">
    <text evidence="7">The sequence shown here is derived from an EMBL/GenBank/DDBJ whole genome shotgun (WGS) entry which is preliminary data.</text>
</comment>
<comment type="function">
    <text evidence="4">Responsible for synthesis of pseudouridine from uracil.</text>
</comment>
<dbReference type="GO" id="GO:0003723">
    <property type="term" value="F:RNA binding"/>
    <property type="evidence" value="ECO:0007669"/>
    <property type="project" value="InterPro"/>
</dbReference>
<dbReference type="EC" id="5.4.99.-" evidence="4"/>
<evidence type="ECO:0000256" key="1">
    <source>
        <dbReference type="ARBA" id="ARBA00000073"/>
    </source>
</evidence>
<dbReference type="InterPro" id="IPR006145">
    <property type="entry name" value="PsdUridine_synth_RsuA/RluA"/>
</dbReference>
<reference evidence="7" key="1">
    <citation type="submission" date="2020-10" db="EMBL/GenBank/DDBJ databases">
        <authorList>
            <person name="Gilroy R."/>
        </authorList>
    </citation>
    <scope>NUCLEOTIDE SEQUENCE</scope>
    <source>
        <strain evidence="7">ChiSjej3B21-11622</strain>
    </source>
</reference>
<organism evidence="7 8">
    <name type="scientific">Candidatus Limivivens merdigallinarum</name>
    <dbReference type="NCBI Taxonomy" id="2840859"/>
    <lineage>
        <taxon>Bacteria</taxon>
        <taxon>Bacillati</taxon>
        <taxon>Bacillota</taxon>
        <taxon>Clostridia</taxon>
        <taxon>Lachnospirales</taxon>
        <taxon>Lachnospiraceae</taxon>
        <taxon>Lachnospiraceae incertae sedis</taxon>
        <taxon>Candidatus Limivivens</taxon>
    </lineage>
</organism>
<dbReference type="AlphaFoldDB" id="A0A9D0ZUA0"/>
<dbReference type="CDD" id="cd02869">
    <property type="entry name" value="PseudoU_synth_RluA_like"/>
    <property type="match status" value="1"/>
</dbReference>
<dbReference type="GO" id="GO:0140098">
    <property type="term" value="F:catalytic activity, acting on RNA"/>
    <property type="evidence" value="ECO:0007669"/>
    <property type="project" value="UniProtKB-ARBA"/>
</dbReference>
<feature type="compositionally biased region" description="Polar residues" evidence="5">
    <location>
        <begin position="1"/>
        <end position="10"/>
    </location>
</feature>
<proteinExistence type="inferred from homology"/>
<dbReference type="PANTHER" id="PTHR21600:SF87">
    <property type="entry name" value="RNA PSEUDOURIDYLATE SYNTHASE DOMAIN-CONTAINING PROTEIN 1"/>
    <property type="match status" value="1"/>
</dbReference>